<organism evidence="2 3">
    <name type="scientific">Ditylenchus dipsaci</name>
    <dbReference type="NCBI Taxonomy" id="166011"/>
    <lineage>
        <taxon>Eukaryota</taxon>
        <taxon>Metazoa</taxon>
        <taxon>Ecdysozoa</taxon>
        <taxon>Nematoda</taxon>
        <taxon>Chromadorea</taxon>
        <taxon>Rhabditida</taxon>
        <taxon>Tylenchina</taxon>
        <taxon>Tylenchomorpha</taxon>
        <taxon>Sphaerularioidea</taxon>
        <taxon>Anguinidae</taxon>
        <taxon>Anguininae</taxon>
        <taxon>Ditylenchus</taxon>
    </lineage>
</organism>
<evidence type="ECO:0000313" key="3">
    <source>
        <dbReference type="WBParaSite" id="jg25204"/>
    </source>
</evidence>
<evidence type="ECO:0000256" key="1">
    <source>
        <dbReference type="SAM" id="Phobius"/>
    </source>
</evidence>
<sequence length="81" mass="8984">MNVTQSLTVVDYFSTVIAFLWFIGGIWFLSVTLLRLYVSNDDVVGPCDKHDFNDVAVKDGNLSEKESLVNAPSTEAIKSLE</sequence>
<reference evidence="3" key="1">
    <citation type="submission" date="2022-11" db="UniProtKB">
        <authorList>
            <consortium name="WormBaseParasite"/>
        </authorList>
    </citation>
    <scope>IDENTIFICATION</scope>
</reference>
<proteinExistence type="predicted"/>
<evidence type="ECO:0000313" key="2">
    <source>
        <dbReference type="Proteomes" id="UP000887574"/>
    </source>
</evidence>
<dbReference type="Proteomes" id="UP000887574">
    <property type="component" value="Unplaced"/>
</dbReference>
<keyword evidence="1" id="KW-0472">Membrane</keyword>
<accession>A0A915DZ39</accession>
<keyword evidence="1" id="KW-1133">Transmembrane helix</keyword>
<keyword evidence="1" id="KW-0812">Transmembrane</keyword>
<protein>
    <submittedName>
        <fullName evidence="3">ATP synthase F0 subunit 8</fullName>
    </submittedName>
</protein>
<name>A0A915DZ39_9BILA</name>
<feature type="transmembrane region" description="Helical" evidence="1">
    <location>
        <begin position="12"/>
        <end position="34"/>
    </location>
</feature>
<keyword evidence="2" id="KW-1185">Reference proteome</keyword>
<dbReference type="WBParaSite" id="jg25204">
    <property type="protein sequence ID" value="jg25204"/>
    <property type="gene ID" value="jg25204"/>
</dbReference>
<dbReference type="AlphaFoldDB" id="A0A915DZ39"/>